<dbReference type="PANTHER" id="PTHR23407">
    <property type="entry name" value="ATPASE INHIBITOR/5-FORMYLTETRAHYDROFOLATE CYCLO-LIGASE"/>
    <property type="match status" value="1"/>
</dbReference>
<sequence length="190" mass="21738">MDKTLFRKEILTRRKEIYSADTDTKIINNFLASDLYKNADWIMAYVSFGTEIYTHDFIKKALADGKHIVVPICNPDHTLTLSEIVNFPADLEEGHYGILEVRKDCLRIVDAKQLDLVMVPGCAFSPCGHRMGFGGGYYDRFLETINDDCVTVALIREDFIFDEIPMEEHDKSVNYMVTEKCQTCCATQED</sequence>
<evidence type="ECO:0000313" key="7">
    <source>
        <dbReference type="Proteomes" id="UP000616595"/>
    </source>
</evidence>
<proteinExistence type="inferred from homology"/>
<comment type="similarity">
    <text evidence="1 5">Belongs to the 5-formyltetrahydrofolate cyclo-ligase family.</text>
</comment>
<evidence type="ECO:0000256" key="5">
    <source>
        <dbReference type="RuleBase" id="RU361279"/>
    </source>
</evidence>
<feature type="binding site" evidence="4">
    <location>
        <begin position="130"/>
        <end position="138"/>
    </location>
    <ligand>
        <name>ATP</name>
        <dbReference type="ChEBI" id="CHEBI:30616"/>
    </ligand>
</feature>
<comment type="caution">
    <text evidence="6">The sequence shown here is derived from an EMBL/GenBank/DDBJ whole genome shotgun (WGS) entry which is preliminary data.</text>
</comment>
<evidence type="ECO:0000256" key="2">
    <source>
        <dbReference type="ARBA" id="ARBA00022741"/>
    </source>
</evidence>
<dbReference type="Gene3D" id="3.40.50.10420">
    <property type="entry name" value="NagB/RpiA/CoA transferase-like"/>
    <property type="match status" value="1"/>
</dbReference>
<dbReference type="GO" id="GO:0009396">
    <property type="term" value="P:folic acid-containing compound biosynthetic process"/>
    <property type="evidence" value="ECO:0007669"/>
    <property type="project" value="TreeGrafter"/>
</dbReference>
<keyword evidence="3 4" id="KW-0067">ATP-binding</keyword>
<reference evidence="6" key="1">
    <citation type="submission" date="2019-10" db="EMBL/GenBank/DDBJ databases">
        <authorList>
            <person name="Ross D.E."/>
            <person name="Gulliver D."/>
        </authorList>
    </citation>
    <scope>NUCLEOTIDE SEQUENCE</scope>
    <source>
        <strain evidence="6">DER-2019</strain>
    </source>
</reference>
<dbReference type="GO" id="GO:0005524">
    <property type="term" value="F:ATP binding"/>
    <property type="evidence" value="ECO:0007669"/>
    <property type="project" value="UniProtKB-KW"/>
</dbReference>
<dbReference type="EC" id="6.3.3.2" evidence="5"/>
<protein>
    <recommendedName>
        <fullName evidence="5">5-formyltetrahydrofolate cyclo-ligase</fullName>
        <ecNumber evidence="5">6.3.3.2</ecNumber>
    </recommendedName>
</protein>
<dbReference type="PIRSF" id="PIRSF006806">
    <property type="entry name" value="FTHF_cligase"/>
    <property type="match status" value="1"/>
</dbReference>
<dbReference type="OrthoDB" id="9801938at2"/>
<name>A0A923KUW0_9FIRM</name>
<gene>
    <name evidence="6" type="ORF">GH810_00945</name>
</gene>
<evidence type="ECO:0000256" key="4">
    <source>
        <dbReference type="PIRSR" id="PIRSR006806-1"/>
    </source>
</evidence>
<dbReference type="InterPro" id="IPR002698">
    <property type="entry name" value="FTHF_cligase"/>
</dbReference>
<dbReference type="Proteomes" id="UP000616595">
    <property type="component" value="Unassembled WGS sequence"/>
</dbReference>
<dbReference type="GO" id="GO:0030272">
    <property type="term" value="F:5-formyltetrahydrofolate cyclo-ligase activity"/>
    <property type="evidence" value="ECO:0007669"/>
    <property type="project" value="UniProtKB-EC"/>
</dbReference>
<organism evidence="6 7">
    <name type="scientific">Acetobacterium paludosum</name>
    <dbReference type="NCBI Taxonomy" id="52693"/>
    <lineage>
        <taxon>Bacteria</taxon>
        <taxon>Bacillati</taxon>
        <taxon>Bacillota</taxon>
        <taxon>Clostridia</taxon>
        <taxon>Eubacteriales</taxon>
        <taxon>Eubacteriaceae</taxon>
        <taxon>Acetobacterium</taxon>
    </lineage>
</organism>
<evidence type="ECO:0000313" key="6">
    <source>
        <dbReference type="EMBL" id="MBC3886880.1"/>
    </source>
</evidence>
<dbReference type="GO" id="GO:0035999">
    <property type="term" value="P:tetrahydrofolate interconversion"/>
    <property type="evidence" value="ECO:0007669"/>
    <property type="project" value="TreeGrafter"/>
</dbReference>
<keyword evidence="5" id="KW-0460">Magnesium</keyword>
<keyword evidence="7" id="KW-1185">Reference proteome</keyword>
<evidence type="ECO:0000256" key="1">
    <source>
        <dbReference type="ARBA" id="ARBA00010638"/>
    </source>
</evidence>
<keyword evidence="2 4" id="KW-0547">Nucleotide-binding</keyword>
<dbReference type="AlphaFoldDB" id="A0A923KUW0"/>
<keyword evidence="6" id="KW-0436">Ligase</keyword>
<keyword evidence="5" id="KW-0479">Metal-binding</keyword>
<dbReference type="EMBL" id="WJBD01000001">
    <property type="protein sequence ID" value="MBC3886880.1"/>
    <property type="molecule type" value="Genomic_DNA"/>
</dbReference>
<dbReference type="PANTHER" id="PTHR23407:SF1">
    <property type="entry name" value="5-FORMYLTETRAHYDROFOLATE CYCLO-LIGASE"/>
    <property type="match status" value="1"/>
</dbReference>
<dbReference type="Pfam" id="PF01812">
    <property type="entry name" value="5-FTHF_cyc-lig"/>
    <property type="match status" value="1"/>
</dbReference>
<dbReference type="RefSeq" id="WP_148565506.1">
    <property type="nucleotide sequence ID" value="NZ_RXYA01000001.1"/>
</dbReference>
<evidence type="ECO:0000256" key="3">
    <source>
        <dbReference type="ARBA" id="ARBA00022840"/>
    </source>
</evidence>
<feature type="binding site" evidence="4">
    <location>
        <position position="51"/>
    </location>
    <ligand>
        <name>substrate</name>
    </ligand>
</feature>
<feature type="binding site" evidence="4">
    <location>
        <begin position="3"/>
        <end position="7"/>
    </location>
    <ligand>
        <name>ATP</name>
        <dbReference type="ChEBI" id="CHEBI:30616"/>
    </ligand>
</feature>
<accession>A0A923KUW0</accession>
<dbReference type="SUPFAM" id="SSF100950">
    <property type="entry name" value="NagB/RpiA/CoA transferase-like"/>
    <property type="match status" value="1"/>
</dbReference>
<comment type="cofactor">
    <cofactor evidence="5">
        <name>Mg(2+)</name>
        <dbReference type="ChEBI" id="CHEBI:18420"/>
    </cofactor>
</comment>
<dbReference type="InterPro" id="IPR037171">
    <property type="entry name" value="NagB/RpiA_transferase-like"/>
</dbReference>
<dbReference type="GO" id="GO:0046872">
    <property type="term" value="F:metal ion binding"/>
    <property type="evidence" value="ECO:0007669"/>
    <property type="project" value="UniProtKB-KW"/>
</dbReference>
<comment type="catalytic activity">
    <reaction evidence="5">
        <text>(6S)-5-formyl-5,6,7,8-tetrahydrofolate + ATP = (6R)-5,10-methenyltetrahydrofolate + ADP + phosphate</text>
        <dbReference type="Rhea" id="RHEA:10488"/>
        <dbReference type="ChEBI" id="CHEBI:30616"/>
        <dbReference type="ChEBI" id="CHEBI:43474"/>
        <dbReference type="ChEBI" id="CHEBI:57455"/>
        <dbReference type="ChEBI" id="CHEBI:57457"/>
        <dbReference type="ChEBI" id="CHEBI:456216"/>
        <dbReference type="EC" id="6.3.3.2"/>
    </reaction>
</comment>
<reference evidence="6" key="2">
    <citation type="submission" date="2020-10" db="EMBL/GenBank/DDBJ databases">
        <title>Comparative genomics of the Acetobacterium genus.</title>
        <authorList>
            <person name="Marshall C."/>
            <person name="May H."/>
            <person name="Norman S."/>
        </authorList>
    </citation>
    <scope>NUCLEOTIDE SEQUENCE</scope>
    <source>
        <strain evidence="6">DER-2019</strain>
    </source>
</reference>
<dbReference type="InterPro" id="IPR024185">
    <property type="entry name" value="FTHF_cligase-like_sf"/>
</dbReference>
<feature type="binding site" evidence="4">
    <location>
        <position position="46"/>
    </location>
    <ligand>
        <name>substrate</name>
    </ligand>
</feature>
<dbReference type="NCBIfam" id="TIGR02727">
    <property type="entry name" value="MTHFS_bact"/>
    <property type="match status" value="1"/>
</dbReference>